<sequence length="314" mass="33120">MASRTERKGYLMRPVVKFLGAALALGLAAGAAQAQVVVSSKIDTEGGVLGNIILSVLNANGIETTDRVQLGATPVVRQAIIAGEIDIYPEYTGNAAFFFEKAEDPAWKDAAKAYELAKTLDFDANKLVWLTPSPANNTWAIALRKDVAEPNKLVTLSDFGKYVADGGQVVLAASSEFVNSAAALPAFQTTYNFTLKPEQLITLSGGDTAATIAAAANQTNGANAAMVYGTDGGIAPSGLVVLEDDKGVQPVYQPAPIIREAVLKANPQIEEILKPVFEKLDLVTLQDLNGRVQVGGEPAKAVAEDFLKKNGFIK</sequence>
<evidence type="ECO:0000259" key="2">
    <source>
        <dbReference type="Pfam" id="PF04069"/>
    </source>
</evidence>
<feature type="signal peptide" evidence="1">
    <location>
        <begin position="1"/>
        <end position="34"/>
    </location>
</feature>
<dbReference type="SUPFAM" id="SSF53850">
    <property type="entry name" value="Periplasmic binding protein-like II"/>
    <property type="match status" value="1"/>
</dbReference>
<keyword evidence="4" id="KW-1185">Reference proteome</keyword>
<proteinExistence type="predicted"/>
<reference evidence="4" key="1">
    <citation type="journal article" date="2019" name="Int. J. Syst. Evol. Microbiol.">
        <title>The Global Catalogue of Microorganisms (GCM) 10K type strain sequencing project: providing services to taxonomists for standard genome sequencing and annotation.</title>
        <authorList>
            <consortium name="The Broad Institute Genomics Platform"/>
            <consortium name="The Broad Institute Genome Sequencing Center for Infectious Disease"/>
            <person name="Wu L."/>
            <person name="Ma J."/>
        </authorList>
    </citation>
    <scope>NUCLEOTIDE SEQUENCE [LARGE SCALE GENOMIC DNA]</scope>
    <source>
        <strain evidence="4">NBRC 102122</strain>
    </source>
</reference>
<evidence type="ECO:0000256" key="1">
    <source>
        <dbReference type="SAM" id="SignalP"/>
    </source>
</evidence>
<dbReference type="Gene3D" id="3.40.190.10">
    <property type="entry name" value="Periplasmic binding protein-like II"/>
    <property type="match status" value="1"/>
</dbReference>
<accession>A0ABQ5ZIU0</accession>
<keyword evidence="1" id="KW-0732">Signal</keyword>
<gene>
    <name evidence="3" type="ORF">GCM10007923_27230</name>
</gene>
<dbReference type="Proteomes" id="UP001156702">
    <property type="component" value="Unassembled WGS sequence"/>
</dbReference>
<dbReference type="Gene3D" id="3.40.190.120">
    <property type="entry name" value="Osmoprotection protein (prox), domain 2"/>
    <property type="match status" value="1"/>
</dbReference>
<dbReference type="CDD" id="cd13616">
    <property type="entry name" value="PBP2_OsmF"/>
    <property type="match status" value="1"/>
</dbReference>
<dbReference type="InterPro" id="IPR007210">
    <property type="entry name" value="ABC_Gly_betaine_transp_sub-bd"/>
</dbReference>
<protein>
    <submittedName>
        <fullName evidence="3">ABC transporter substrate-binding protein</fullName>
    </submittedName>
</protein>
<dbReference type="EMBL" id="BSOP01000018">
    <property type="protein sequence ID" value="GLR51515.1"/>
    <property type="molecule type" value="Genomic_DNA"/>
</dbReference>
<evidence type="ECO:0000313" key="3">
    <source>
        <dbReference type="EMBL" id="GLR51515.1"/>
    </source>
</evidence>
<comment type="caution">
    <text evidence="3">The sequence shown here is derived from an EMBL/GenBank/DDBJ whole genome shotgun (WGS) entry which is preliminary data.</text>
</comment>
<dbReference type="Pfam" id="PF04069">
    <property type="entry name" value="OpuAC"/>
    <property type="match status" value="1"/>
</dbReference>
<organism evidence="3 4">
    <name type="scientific">Shinella yambaruensis</name>
    <dbReference type="NCBI Taxonomy" id="415996"/>
    <lineage>
        <taxon>Bacteria</taxon>
        <taxon>Pseudomonadati</taxon>
        <taxon>Pseudomonadota</taxon>
        <taxon>Alphaproteobacteria</taxon>
        <taxon>Hyphomicrobiales</taxon>
        <taxon>Rhizobiaceae</taxon>
        <taxon>Shinella</taxon>
    </lineage>
</organism>
<name>A0ABQ5ZIU0_9HYPH</name>
<evidence type="ECO:0000313" key="4">
    <source>
        <dbReference type="Proteomes" id="UP001156702"/>
    </source>
</evidence>
<feature type="domain" description="ABC-type glycine betaine transport system substrate-binding" evidence="2">
    <location>
        <begin position="35"/>
        <end position="309"/>
    </location>
</feature>
<feature type="chain" id="PRO_5046464234" evidence="1">
    <location>
        <begin position="35"/>
        <end position="314"/>
    </location>
</feature>